<dbReference type="Proteomes" id="UP000000485">
    <property type="component" value="Chromosome"/>
</dbReference>
<dbReference type="KEGG" id="cga:Celgi_0847"/>
<dbReference type="HOGENOM" id="CLU_933294_0_0_11"/>
<evidence type="ECO:0000313" key="2">
    <source>
        <dbReference type="EMBL" id="AEI11366.1"/>
    </source>
</evidence>
<accession>F7ZZM0</accession>
<protein>
    <submittedName>
        <fullName evidence="2">Uncharacterized protein</fullName>
    </submittedName>
</protein>
<keyword evidence="3" id="KW-1185">Reference proteome</keyword>
<reference evidence="3" key="1">
    <citation type="submission" date="2011-04" db="EMBL/GenBank/DDBJ databases">
        <title>Complete sequence of Cellvibrio gilvus ATCC 13127.</title>
        <authorList>
            <person name="Lucas S."/>
            <person name="Han J."/>
            <person name="Lapidus A."/>
            <person name="Cheng J.-F."/>
            <person name="Goodwin L."/>
            <person name="Pitluck S."/>
            <person name="Peters L."/>
            <person name="Munk A."/>
            <person name="Detter J.C."/>
            <person name="Han C."/>
            <person name="Tapia R."/>
            <person name="Land M."/>
            <person name="Hauser L."/>
            <person name="Kyrpides N."/>
            <person name="Ivanova N."/>
            <person name="Ovchinnikova G."/>
            <person name="Pagani I."/>
            <person name="Mead D."/>
            <person name="Brumm P."/>
            <person name="Woyke T."/>
        </authorList>
    </citation>
    <scope>NUCLEOTIDE SEQUENCE [LARGE SCALE GENOMIC DNA]</scope>
    <source>
        <strain evidence="3">ATCC 13127 / NRRL B-14078</strain>
    </source>
</reference>
<name>F7ZZM0_CELGA</name>
<dbReference type="AlphaFoldDB" id="F7ZZM0"/>
<evidence type="ECO:0000313" key="3">
    <source>
        <dbReference type="Proteomes" id="UP000000485"/>
    </source>
</evidence>
<dbReference type="OrthoDB" id="3812886at2"/>
<dbReference type="EMBL" id="CP002665">
    <property type="protein sequence ID" value="AEI11366.1"/>
    <property type="molecule type" value="Genomic_DNA"/>
</dbReference>
<proteinExistence type="predicted"/>
<dbReference type="RefSeq" id="WP_013882885.1">
    <property type="nucleotide sequence ID" value="NC_015671.1"/>
</dbReference>
<sequence length="311" mass="32763">MSWFSRRRPDDDAPGALPGAFPDDHLAPLSRDDAAWLRTEAAAAFTRAGFAGAVAEPDHVRAADGAQYGLANLARQVAGVDPAHRPAVVDEHARTVRVAQDREARAEASHETLADVVDLLVARVLLESDLPAVEPAAGPSLGGGLCVRAAIDYPESVSTLLGVQHGGWDALGDAALAGLRRLPPPDHELIDHDVHVLVSTDFFGASRVLLHDELLDRVGAGPRPFGTLVALPDRAALLVHVLRDATVVHALHLMARAARGRQDAPGPLSPHVYYRSPDGTFQQVTQYDADGVQVHVAGAFADAMTAAGLTG</sequence>
<feature type="region of interest" description="Disordered" evidence="1">
    <location>
        <begin position="1"/>
        <end position="24"/>
    </location>
</feature>
<evidence type="ECO:0000256" key="1">
    <source>
        <dbReference type="SAM" id="MobiDB-lite"/>
    </source>
</evidence>
<gene>
    <name evidence="2" type="ordered locus">Celgi_0847</name>
</gene>
<dbReference type="STRING" id="593907.Celgi_0847"/>
<organism evidence="2 3">
    <name type="scientific">Cellulomonas gilvus (strain ATCC 13127 / NRRL B-14078)</name>
    <name type="common">Cellvibrio gilvus</name>
    <dbReference type="NCBI Taxonomy" id="593907"/>
    <lineage>
        <taxon>Bacteria</taxon>
        <taxon>Bacillati</taxon>
        <taxon>Actinomycetota</taxon>
        <taxon>Actinomycetes</taxon>
        <taxon>Micrococcales</taxon>
        <taxon>Cellulomonadaceae</taxon>
        <taxon>Cellulomonas</taxon>
    </lineage>
</organism>